<protein>
    <submittedName>
        <fullName evidence="3">Type IV secretory pathway protein AcvB</fullName>
    </submittedName>
</protein>
<dbReference type="Proteomes" id="UP000240653">
    <property type="component" value="Unassembled WGS sequence"/>
</dbReference>
<dbReference type="InterPro" id="IPR011225">
    <property type="entry name" value="IV_sec_VirJ"/>
</dbReference>
<feature type="domain" description="Bacterial virulence" evidence="2">
    <location>
        <begin position="259"/>
        <end position="448"/>
    </location>
</feature>
<gene>
    <name evidence="3" type="ORF">C7I85_14480</name>
</gene>
<feature type="chain" id="PRO_5015132695" evidence="1">
    <location>
        <begin position="26"/>
        <end position="457"/>
    </location>
</feature>
<feature type="signal peptide" evidence="1">
    <location>
        <begin position="1"/>
        <end position="25"/>
    </location>
</feature>
<dbReference type="EMBL" id="PXYL01000006">
    <property type="protein sequence ID" value="PSJ60350.1"/>
    <property type="molecule type" value="Genomic_DNA"/>
</dbReference>
<dbReference type="Pfam" id="PF06057">
    <property type="entry name" value="VirJ"/>
    <property type="match status" value="1"/>
</dbReference>
<comment type="caution">
    <text evidence="3">The sequence shown here is derived from an EMBL/GenBank/DDBJ whole genome shotgun (WGS) entry which is preliminary data.</text>
</comment>
<name>A0A2P7SCY7_9HYPH</name>
<organism evidence="3 4">
    <name type="scientific">Pseudaminobacter soli</name>
    <name type="common">ex Li et al. 2025</name>
    <dbReference type="NCBI Taxonomy" id="1295366"/>
    <lineage>
        <taxon>Bacteria</taxon>
        <taxon>Pseudomonadati</taxon>
        <taxon>Pseudomonadota</taxon>
        <taxon>Alphaproteobacteria</taxon>
        <taxon>Hyphomicrobiales</taxon>
        <taxon>Phyllobacteriaceae</taxon>
        <taxon>Pseudaminobacter</taxon>
    </lineage>
</organism>
<dbReference type="RefSeq" id="WP_106724685.1">
    <property type="nucleotide sequence ID" value="NZ_PXYL01000006.1"/>
</dbReference>
<sequence length="457" mass="48312">MDVKRFLGFSLASFCLLGVAGSAPGASIDTGLIPSPRIVMPDDTPKSTVFLFSDKTGWSASEDDFAQRLSKNGAIVIGVDLPRYLGAIEKVPDDCAYLVSDIENISHQAQRAANSDNYNPPILAGVGQGGGLVMAIAAQTPDATIGHSVAVDPTASVPLAKTLCSGAPRKVTPQGTVYDLAEGALPNPIDVTFTPEVSADGRSHIEDLRKQGFDITVKDAGVSAQAALEASLTAMVGNPPASAAASMPIVALPAKPTHDTMAIVYSGDGGWRDLDKSVADVLQSRGIPTVGVDSLRYFWSARAPQDVAKDLHDLMKTYTEQWKVKHVILIGYSFGADIMPATFNALSTDDKMKIRQISLLGFSPQADFEISVAGWLGSSSSDAVATLPELGKIDPKLIQCFYGQEEDDTACPQLEGHGPEVFKTTGGHHFDGNYPGLASKIIDGLEKRLDQEARATP</sequence>
<accession>A0A2P7SCY7</accession>
<evidence type="ECO:0000313" key="4">
    <source>
        <dbReference type="Proteomes" id="UP000240653"/>
    </source>
</evidence>
<evidence type="ECO:0000313" key="3">
    <source>
        <dbReference type="EMBL" id="PSJ60350.1"/>
    </source>
</evidence>
<keyword evidence="1" id="KW-0732">Signal</keyword>
<proteinExistence type="predicted"/>
<dbReference type="InterPro" id="IPR029058">
    <property type="entry name" value="AB_hydrolase_fold"/>
</dbReference>
<keyword evidence="4" id="KW-1185">Reference proteome</keyword>
<evidence type="ECO:0000256" key="1">
    <source>
        <dbReference type="SAM" id="SignalP"/>
    </source>
</evidence>
<dbReference type="OrthoDB" id="9807916at2"/>
<evidence type="ECO:0000259" key="2">
    <source>
        <dbReference type="Pfam" id="PF06057"/>
    </source>
</evidence>
<reference evidence="3 4" key="1">
    <citation type="submission" date="2018-03" db="EMBL/GenBank/DDBJ databases">
        <title>The draft genome of Mesorhizobium soli JCM 19897.</title>
        <authorList>
            <person name="Li L."/>
            <person name="Liu L."/>
            <person name="Liang L."/>
            <person name="Wang T."/>
            <person name="Zhang X."/>
        </authorList>
    </citation>
    <scope>NUCLEOTIDE SEQUENCE [LARGE SCALE GENOMIC DNA]</scope>
    <source>
        <strain evidence="3 4">JCM 19897</strain>
    </source>
</reference>
<dbReference type="PIRSF" id="PIRSF029063">
    <property type="entry name" value="IV_sec_VirJ"/>
    <property type="match status" value="1"/>
</dbReference>
<dbReference type="Gene3D" id="3.40.50.1820">
    <property type="entry name" value="alpha/beta hydrolase"/>
    <property type="match status" value="2"/>
</dbReference>
<dbReference type="SUPFAM" id="SSF53474">
    <property type="entry name" value="alpha/beta-Hydrolases"/>
    <property type="match status" value="2"/>
</dbReference>
<dbReference type="AlphaFoldDB" id="A0A2P7SCY7"/>
<dbReference type="InterPro" id="IPR010333">
    <property type="entry name" value="VirJ"/>
</dbReference>